<sequence length="102" mass="11388">MHRIDQLEWTSRHIDFRMKGLLVGEQFTMTLNHRSKGSLEGIIGDGDEDSSDNGLKPAQEATNGTIMNQLTTTLNCVTKVVAYLDELCKLPLSAIIDAIYMF</sequence>
<dbReference type="RefSeq" id="XP_040740123.1">
    <property type="nucleotide sequence ID" value="XM_040885796.1"/>
</dbReference>
<reference evidence="1 2" key="1">
    <citation type="submission" date="2016-07" db="EMBL/GenBank/DDBJ databases">
        <title>Pervasive Adenine N6-methylation of Active Genes in Fungi.</title>
        <authorList>
            <consortium name="DOE Joint Genome Institute"/>
            <person name="Mondo S.J."/>
            <person name="Dannebaum R.O."/>
            <person name="Kuo R.C."/>
            <person name="Labutti K."/>
            <person name="Haridas S."/>
            <person name="Kuo A."/>
            <person name="Salamov A."/>
            <person name="Ahrendt S.R."/>
            <person name="Lipzen A."/>
            <person name="Sullivan W."/>
            <person name="Andreopoulos W.B."/>
            <person name="Clum A."/>
            <person name="Lindquist E."/>
            <person name="Daum C."/>
            <person name="Ramamoorthy G.K."/>
            <person name="Gryganskyi A."/>
            <person name="Culley D."/>
            <person name="Magnuson J.K."/>
            <person name="James T.Y."/>
            <person name="O'Malley M.A."/>
            <person name="Stajich J.E."/>
            <person name="Spatafora J.W."/>
            <person name="Visel A."/>
            <person name="Grigoriev I.V."/>
        </authorList>
    </citation>
    <scope>NUCLEOTIDE SEQUENCE [LARGE SCALE GENOMIC DNA]</scope>
    <source>
        <strain evidence="1 2">ATCC 12442</strain>
    </source>
</reference>
<dbReference type="GeneID" id="63802444"/>
<dbReference type="Proteomes" id="UP000193922">
    <property type="component" value="Unassembled WGS sequence"/>
</dbReference>
<evidence type="ECO:0000313" key="2">
    <source>
        <dbReference type="Proteomes" id="UP000193922"/>
    </source>
</evidence>
<comment type="caution">
    <text evidence="1">The sequence shown here is derived from an EMBL/GenBank/DDBJ whole genome shotgun (WGS) entry which is preliminary data.</text>
</comment>
<dbReference type="EMBL" id="MCFD01000018">
    <property type="protein sequence ID" value="ORX66072.1"/>
    <property type="molecule type" value="Genomic_DNA"/>
</dbReference>
<evidence type="ECO:0000313" key="1">
    <source>
        <dbReference type="EMBL" id="ORX66072.1"/>
    </source>
</evidence>
<gene>
    <name evidence="1" type="ORF">DL89DRAFT_260569</name>
</gene>
<dbReference type="AlphaFoldDB" id="A0A1Y1VXR5"/>
<name>A0A1Y1VXR5_9FUNG</name>
<dbReference type="OrthoDB" id="6500128at2759"/>
<protein>
    <submittedName>
        <fullName evidence="1">Uncharacterized protein</fullName>
    </submittedName>
</protein>
<organism evidence="1 2">
    <name type="scientific">Linderina pennispora</name>
    <dbReference type="NCBI Taxonomy" id="61395"/>
    <lineage>
        <taxon>Eukaryota</taxon>
        <taxon>Fungi</taxon>
        <taxon>Fungi incertae sedis</taxon>
        <taxon>Zoopagomycota</taxon>
        <taxon>Kickxellomycotina</taxon>
        <taxon>Kickxellomycetes</taxon>
        <taxon>Kickxellales</taxon>
        <taxon>Kickxellaceae</taxon>
        <taxon>Linderina</taxon>
    </lineage>
</organism>
<keyword evidence="2" id="KW-1185">Reference proteome</keyword>
<proteinExistence type="predicted"/>
<accession>A0A1Y1VXR5</accession>